<dbReference type="Pfam" id="PF00307">
    <property type="entry name" value="CH"/>
    <property type="match status" value="3"/>
</dbReference>
<keyword evidence="2" id="KW-0963">Cytoplasm</keyword>
<evidence type="ECO:0000259" key="8">
    <source>
        <dbReference type="PROSITE" id="PS51460"/>
    </source>
</evidence>
<dbReference type="SUPFAM" id="SSF143575">
    <property type="entry name" value="GAS2 domain-like"/>
    <property type="match status" value="1"/>
</dbReference>
<dbReference type="OrthoDB" id="18740at2759"/>
<dbReference type="GO" id="GO:0005856">
    <property type="term" value="C:cytoskeleton"/>
    <property type="evidence" value="ECO:0007669"/>
    <property type="project" value="UniProtKB-SubCell"/>
</dbReference>
<evidence type="ECO:0000313" key="9">
    <source>
        <dbReference type="EMBL" id="CCD68524.2"/>
    </source>
</evidence>
<dbReference type="RefSeq" id="NP_501432.4">
    <property type="nucleotide sequence ID" value="NM_069031.4"/>
</dbReference>
<feature type="region of interest" description="Disordered" evidence="6">
    <location>
        <begin position="916"/>
        <end position="1020"/>
    </location>
</feature>
<feature type="domain" description="GAR" evidence="8">
    <location>
        <begin position="793"/>
        <end position="865"/>
    </location>
</feature>
<evidence type="ECO:0000256" key="5">
    <source>
        <dbReference type="ARBA" id="ARBA00023212"/>
    </source>
</evidence>
<evidence type="ECO:0000256" key="6">
    <source>
        <dbReference type="SAM" id="MobiDB-lite"/>
    </source>
</evidence>
<evidence type="ECO:0000313" key="11">
    <source>
        <dbReference type="WormBase" id="M116.5"/>
    </source>
</evidence>
<dbReference type="STRING" id="6239.M116.5.1"/>
<dbReference type="PaxDb" id="6239-M116.5"/>
<dbReference type="AGR" id="WB:WBGene00019792"/>
<keyword evidence="3" id="KW-0677">Repeat</keyword>
<dbReference type="SUPFAM" id="SSF47576">
    <property type="entry name" value="Calponin-homology domain, CH-domain"/>
    <property type="match status" value="3"/>
</dbReference>
<dbReference type="Gene3D" id="3.30.920.20">
    <property type="entry name" value="Gas2-like domain"/>
    <property type="match status" value="1"/>
</dbReference>
<dbReference type="Proteomes" id="UP000001940">
    <property type="component" value="Chromosome IV"/>
</dbReference>
<dbReference type="UCSC" id="M116.5">
    <property type="organism name" value="c. elegans"/>
</dbReference>
<dbReference type="PANTHER" id="PTHR11915">
    <property type="entry name" value="SPECTRIN/FILAMIN RELATED CYTOSKELETAL PROTEIN"/>
    <property type="match status" value="1"/>
</dbReference>
<gene>
    <name evidence="9" type="ORF">CELE_M116.5</name>
    <name evidence="9 11" type="ORF">M116.5</name>
</gene>
<evidence type="ECO:0000256" key="4">
    <source>
        <dbReference type="ARBA" id="ARBA00023203"/>
    </source>
</evidence>
<dbReference type="CTD" id="177642"/>
<dbReference type="FunCoup" id="Q965L0">
    <property type="interactions" value="1"/>
</dbReference>
<keyword evidence="12" id="KW-1267">Proteomics identification</keyword>
<reference evidence="9 10" key="1">
    <citation type="journal article" date="1998" name="Science">
        <title>Genome sequence of the nematode C. elegans: a platform for investigating biology.</title>
        <authorList>
            <consortium name="The C. elegans sequencing consortium"/>
            <person name="Sulson J.E."/>
            <person name="Waterston R."/>
        </authorList>
    </citation>
    <scope>NUCLEOTIDE SEQUENCE [LARGE SCALE GENOMIC DNA]</scope>
    <source>
        <strain evidence="9 10">Bristol N2</strain>
    </source>
</reference>
<dbReference type="Pfam" id="PF02187">
    <property type="entry name" value="GAS2"/>
    <property type="match status" value="1"/>
</dbReference>
<dbReference type="KEGG" id="cel:CELE_M116.5"/>
<dbReference type="SMART" id="SM00243">
    <property type="entry name" value="GAS2"/>
    <property type="match status" value="1"/>
</dbReference>
<dbReference type="EMBL" id="BX284604">
    <property type="protein sequence ID" value="CCD68524.2"/>
    <property type="molecule type" value="Genomic_DNA"/>
</dbReference>
<feature type="compositionally biased region" description="Low complexity" evidence="6">
    <location>
        <begin position="972"/>
        <end position="989"/>
    </location>
</feature>
<comment type="subcellular location">
    <subcellularLocation>
        <location evidence="1">Cytoplasm</location>
        <location evidence="1">Cytoskeleton</location>
    </subcellularLocation>
</comment>
<dbReference type="FunFam" id="1.10.418.10:FF:000022">
    <property type="entry name" value="Short stop, isoform K"/>
    <property type="match status" value="1"/>
</dbReference>
<sequence length="1020" mass="114290">MVGEKNRSQHKIDPSDAQEKDILDHYELNRGKFNDVRDTMQKKTFTKWVNKHLTKTDHTIVDLFVDLRDGFALIALLEALTGERIQRENGYTRFHRIQNVQYCLDFLKMKNIKLVNIRPEDIVEGNGKLTLGLIWTIILNFQVSVIRQRLLLESSQHEQTNEKHTTNSQDSIHRSETTSARDALLQWAKRTTAEYPRGNVINFSNSWRDGLAFNAIIHRYRSSAIDWNKINSDSVSNTERLNIAFAAADREFGVERLLDAEDVDTNNPDEKSIITYVSSLYNALPQEPEMSKFAASGGKRLEEEIGKLQADADHIFEALAVISKDEALQESPSLLLVSKQVSKKIEQLKVLLKLVEEKKDTFISKCKLVMRTAGPESDAKELDSLMKHVEDAYSDVFELISDKEGLIDRCNASNINSDSVPNTESLNLAFAAADPEFGAGRLLDAEDVDTNNNPDEKPVITYVSSLKNAPQDPEMSRLAASGGKGFEEEIGKLQADADHIFEALAVMSKDEALQESPSLLLYSKQIRFNKIQKLKELLKPVEEKKDTFISECKLVMKTAGPEADTKELDSLLKQVEDAYSDVFELISDKEGLIDRCNASNINSDSVSNTERLNIALAAADAEFGAGRLLDAEDVDTNNNPDEKSIITYVSSLNNAFPLEPEMSKYVASGGKRLEEEIGKLQADADHIFKALEEISKDEALQESPSLLLDSKQVSKKIEQLKVLLKPVEEKKDTFISESKLVMKTVGPESDAKELDSLMKHVEDAYSDVVELISDKEGLIDRCNASNRIAHPQTETEKITNEIELLKETCSCCTPYQIEKISENYYRFGDTHIKRMVRILRSTVMVRVGGGWEPLEESLQKHDPCRTKGRLNINMFPEARPIHALDLMQSFTKNRHAKQMPIAGTPGPIMKIREKTERSVPMSGGLGGTAGYTVTTESPRKTPQRPFRIPRTPSDKTPGRQSRVGCVSNLKNSIVEPSSPSQSESRASPEVADRQKRISLSLKEKGKRYSPQVGPSSSTPK</sequence>
<dbReference type="InterPro" id="IPR001715">
    <property type="entry name" value="CH_dom"/>
</dbReference>
<dbReference type="Bgee" id="WBGene00019792">
    <property type="expression patterns" value="Expressed in adult organism and 3 other cell types or tissues"/>
</dbReference>
<dbReference type="SMR" id="Q965L0"/>
<organism evidence="9 10">
    <name type="scientific">Caenorhabditis elegans</name>
    <dbReference type="NCBI Taxonomy" id="6239"/>
    <lineage>
        <taxon>Eukaryota</taxon>
        <taxon>Metazoa</taxon>
        <taxon>Ecdysozoa</taxon>
        <taxon>Nematoda</taxon>
        <taxon>Chromadorea</taxon>
        <taxon>Rhabditida</taxon>
        <taxon>Rhabditina</taxon>
        <taxon>Rhabditomorpha</taxon>
        <taxon>Rhabditoidea</taxon>
        <taxon>Rhabditidae</taxon>
        <taxon>Peloderinae</taxon>
        <taxon>Caenorhabditis</taxon>
    </lineage>
</organism>
<evidence type="ECO:0000256" key="1">
    <source>
        <dbReference type="ARBA" id="ARBA00004245"/>
    </source>
</evidence>
<name>Q965L0_CAEEL</name>
<evidence type="ECO:0000256" key="2">
    <source>
        <dbReference type="ARBA" id="ARBA00022490"/>
    </source>
</evidence>
<dbReference type="InterPro" id="IPR036872">
    <property type="entry name" value="CH_dom_sf"/>
</dbReference>
<evidence type="ECO:0007829" key="12">
    <source>
        <dbReference type="PeptideAtlas" id="Q965L0"/>
    </source>
</evidence>
<feature type="domain" description="Calponin-homology (CH)" evidence="7">
    <location>
        <begin position="39"/>
        <end position="142"/>
    </location>
</feature>
<dbReference type="InterPro" id="IPR001589">
    <property type="entry name" value="Actinin_actin-bd_CS"/>
</dbReference>
<evidence type="ECO:0000259" key="7">
    <source>
        <dbReference type="PROSITE" id="PS50021"/>
    </source>
</evidence>
<keyword evidence="5" id="KW-0206">Cytoskeleton</keyword>
<dbReference type="FunFam" id="1.10.418.10:FF:000048">
    <property type="entry name" value="Short stop, isoform B"/>
    <property type="match status" value="1"/>
</dbReference>
<keyword evidence="4" id="KW-0009">Actin-binding</keyword>
<protein>
    <submittedName>
        <fullName evidence="9">Calponin homology domain-containing protein</fullName>
    </submittedName>
</protein>
<dbReference type="HOGENOM" id="CLU_011479_0_0_1"/>
<feature type="region of interest" description="Disordered" evidence="6">
    <location>
        <begin position="156"/>
        <end position="176"/>
    </location>
</feature>
<accession>Q965L0</accession>
<dbReference type="SMART" id="SM00033">
    <property type="entry name" value="CH"/>
    <property type="match status" value="4"/>
</dbReference>
<dbReference type="eggNOG" id="KOG0516">
    <property type="taxonomic scope" value="Eukaryota"/>
</dbReference>
<dbReference type="PROSITE" id="PS51460">
    <property type="entry name" value="GAR"/>
    <property type="match status" value="1"/>
</dbReference>
<dbReference type="PROSITE" id="PS00019">
    <property type="entry name" value="ACTININ_1"/>
    <property type="match status" value="1"/>
</dbReference>
<dbReference type="GO" id="GO:0008017">
    <property type="term" value="F:microtubule binding"/>
    <property type="evidence" value="ECO:0007669"/>
    <property type="project" value="InterPro"/>
</dbReference>
<dbReference type="WormBase" id="M116.5">
    <property type="protein sequence ID" value="CE49695"/>
    <property type="gene ID" value="WBGene00019792"/>
</dbReference>
<dbReference type="AlphaFoldDB" id="Q965L0"/>
<feature type="domain" description="Calponin-homology (CH)" evidence="7">
    <location>
        <begin position="178"/>
        <end position="285"/>
    </location>
</feature>
<dbReference type="FunFam" id="1.10.418.10:FF:000125">
    <property type="entry name" value="Uncharacterized protein"/>
    <property type="match status" value="2"/>
</dbReference>
<dbReference type="CDD" id="cd21188">
    <property type="entry name" value="CH_PLEC-like_rpt1"/>
    <property type="match status" value="1"/>
</dbReference>
<dbReference type="InterPro" id="IPR003108">
    <property type="entry name" value="GAR_dom"/>
</dbReference>
<proteinExistence type="evidence at protein level"/>
<keyword evidence="10" id="KW-1185">Reference proteome</keyword>
<dbReference type="PROSITE" id="PS50021">
    <property type="entry name" value="CH"/>
    <property type="match status" value="2"/>
</dbReference>
<dbReference type="InterPro" id="IPR036534">
    <property type="entry name" value="GAR_dom_sf"/>
</dbReference>
<dbReference type="PROSITE" id="PS00020">
    <property type="entry name" value="ACTININ_2"/>
    <property type="match status" value="1"/>
</dbReference>
<dbReference type="Gene3D" id="1.10.418.10">
    <property type="entry name" value="Calponin-like domain"/>
    <property type="match status" value="4"/>
</dbReference>
<dbReference type="InParanoid" id="Q965L0"/>
<evidence type="ECO:0000256" key="3">
    <source>
        <dbReference type="ARBA" id="ARBA00022737"/>
    </source>
</evidence>
<dbReference type="GO" id="GO:0003779">
    <property type="term" value="F:actin binding"/>
    <property type="evidence" value="ECO:0007669"/>
    <property type="project" value="UniProtKB-KW"/>
</dbReference>
<dbReference type="GeneID" id="177642"/>
<evidence type="ECO:0000313" key="10">
    <source>
        <dbReference type="Proteomes" id="UP000001940"/>
    </source>
</evidence>